<accession>A0A7J8DBR5</accession>
<comment type="caution">
    <text evidence="1">The sequence shown here is derived from an EMBL/GenBank/DDBJ whole genome shotgun (WGS) entry which is preliminary data.</text>
</comment>
<dbReference type="InParanoid" id="A0A7J8DBR5"/>
<proteinExistence type="predicted"/>
<gene>
    <name evidence="1" type="ORF">HJG59_009357</name>
</gene>
<sequence>MGLRMLAVSPTVEKGIRESEGSPRLPAPTGPCLQGLPSARALARRASIYAPQWLLYLEDSAPRVEGQALLLPSEGKRHLLRSCDMPDTRLSPLPPLFLIYLSNDVTKQTSVFPFYKSKSTGSERSGVLPKVTPQSGAELECTFKPPCLYVGVFHHPTSVASLQKACFTVCVLRFSK</sequence>
<reference evidence="1 2" key="1">
    <citation type="journal article" date="2020" name="Nature">
        <title>Six reference-quality genomes reveal evolution of bat adaptations.</title>
        <authorList>
            <person name="Jebb D."/>
            <person name="Huang Z."/>
            <person name="Pippel M."/>
            <person name="Hughes G.M."/>
            <person name="Lavrichenko K."/>
            <person name="Devanna P."/>
            <person name="Winkler S."/>
            <person name="Jermiin L.S."/>
            <person name="Skirmuntt E.C."/>
            <person name="Katzourakis A."/>
            <person name="Burkitt-Gray L."/>
            <person name="Ray D.A."/>
            <person name="Sullivan K.A.M."/>
            <person name="Roscito J.G."/>
            <person name="Kirilenko B.M."/>
            <person name="Davalos L.M."/>
            <person name="Corthals A.P."/>
            <person name="Power M.L."/>
            <person name="Jones G."/>
            <person name="Ransome R.D."/>
            <person name="Dechmann D.K.N."/>
            <person name="Locatelli A.G."/>
            <person name="Puechmaille S.J."/>
            <person name="Fedrigo O."/>
            <person name="Jarvis E.D."/>
            <person name="Hiller M."/>
            <person name="Vernes S.C."/>
            <person name="Myers E.W."/>
            <person name="Teeling E.C."/>
        </authorList>
    </citation>
    <scope>NUCLEOTIDE SEQUENCE [LARGE SCALE GENOMIC DNA]</scope>
    <source>
        <strain evidence="1">MMolMol1</strain>
        <tissue evidence="1">Muscle</tissue>
    </source>
</reference>
<keyword evidence="2" id="KW-1185">Reference proteome</keyword>
<evidence type="ECO:0000313" key="2">
    <source>
        <dbReference type="Proteomes" id="UP000550707"/>
    </source>
</evidence>
<dbReference type="EMBL" id="JACASF010000018">
    <property type="protein sequence ID" value="KAF6420627.1"/>
    <property type="molecule type" value="Genomic_DNA"/>
</dbReference>
<dbReference type="AlphaFoldDB" id="A0A7J8DBR5"/>
<dbReference type="Proteomes" id="UP000550707">
    <property type="component" value="Unassembled WGS sequence"/>
</dbReference>
<protein>
    <submittedName>
        <fullName evidence="1">Uncharacterized protein</fullName>
    </submittedName>
</protein>
<name>A0A7J8DBR5_MOLMO</name>
<organism evidence="1 2">
    <name type="scientific">Molossus molossus</name>
    <name type="common">Pallas' mastiff bat</name>
    <name type="synonym">Vespertilio molossus</name>
    <dbReference type="NCBI Taxonomy" id="27622"/>
    <lineage>
        <taxon>Eukaryota</taxon>
        <taxon>Metazoa</taxon>
        <taxon>Chordata</taxon>
        <taxon>Craniata</taxon>
        <taxon>Vertebrata</taxon>
        <taxon>Euteleostomi</taxon>
        <taxon>Mammalia</taxon>
        <taxon>Eutheria</taxon>
        <taxon>Laurasiatheria</taxon>
        <taxon>Chiroptera</taxon>
        <taxon>Yangochiroptera</taxon>
        <taxon>Molossidae</taxon>
        <taxon>Molossus</taxon>
    </lineage>
</organism>
<evidence type="ECO:0000313" key="1">
    <source>
        <dbReference type="EMBL" id="KAF6420627.1"/>
    </source>
</evidence>